<evidence type="ECO:0000256" key="2">
    <source>
        <dbReference type="ARBA" id="ARBA00005005"/>
    </source>
</evidence>
<dbReference type="PROSITE" id="PS00166">
    <property type="entry name" value="ENOYL_COA_HYDRATASE"/>
    <property type="match status" value="1"/>
</dbReference>
<keyword evidence="5" id="KW-0007">Acetylation</keyword>
<dbReference type="InterPro" id="IPR029045">
    <property type="entry name" value="ClpP/crotonase-like_dom_sf"/>
</dbReference>
<comment type="caution">
    <text evidence="10">The sequence shown here is derived from an EMBL/GenBank/DDBJ whole genome shotgun (WGS) entry which is preliminary data.</text>
</comment>
<dbReference type="SUPFAM" id="SSF52096">
    <property type="entry name" value="ClpP/crotonase"/>
    <property type="match status" value="1"/>
</dbReference>
<dbReference type="Gene3D" id="1.10.12.10">
    <property type="entry name" value="Lyase 2-enoyl-coa Hydratase, Chain A, domain 2"/>
    <property type="match status" value="1"/>
</dbReference>
<dbReference type="AlphaFoldDB" id="A0A557QXL7"/>
<protein>
    <submittedName>
        <fullName evidence="10">Crotonase/enoyl-CoA hydratase family protein</fullName>
    </submittedName>
</protein>
<evidence type="ECO:0000313" key="11">
    <source>
        <dbReference type="Proteomes" id="UP000319502"/>
    </source>
</evidence>
<proteinExistence type="inferred from homology"/>
<dbReference type="GO" id="GO:0016853">
    <property type="term" value="F:isomerase activity"/>
    <property type="evidence" value="ECO:0007669"/>
    <property type="project" value="UniProtKB-KW"/>
</dbReference>
<evidence type="ECO:0000256" key="8">
    <source>
        <dbReference type="ARBA" id="ARBA00023235"/>
    </source>
</evidence>
<evidence type="ECO:0000256" key="5">
    <source>
        <dbReference type="ARBA" id="ARBA00022990"/>
    </source>
</evidence>
<accession>A0A557QXL7</accession>
<dbReference type="UniPathway" id="UPA00659"/>
<dbReference type="Proteomes" id="UP000319502">
    <property type="component" value="Unassembled WGS sequence"/>
</dbReference>
<evidence type="ECO:0000256" key="9">
    <source>
        <dbReference type="RuleBase" id="RU003707"/>
    </source>
</evidence>
<sequence>MTSPDFANLSLSLDNGIARIAFNRPDCANALDAELWDAMRRAFQWADDTDAVRVIVLAGEGKHFCAGIDLALLAGVPARIRHADPARAQEKLRRLILDMQDCVSAIARCRKPVIAAIQGACIGGGVDIVTACDMRYASAEARFSVREIDMAMAADVGTLQRLPRLIPDGIARELAFTGREFGATEAAQLGLVNRVFDTPEALSAGVEKIAQAIAGKSPLAIRGTKAVMDYSRDHSIEDGLRFVANWNASALLTRDMQVAAQAMQTRQAPPFDD</sequence>
<dbReference type="GO" id="GO:0006635">
    <property type="term" value="P:fatty acid beta-oxidation"/>
    <property type="evidence" value="ECO:0007669"/>
    <property type="project" value="UniProtKB-UniPathway"/>
</dbReference>
<dbReference type="PANTHER" id="PTHR43149:SF1">
    <property type="entry name" value="DELTA(3,5)-DELTA(2,4)-DIENOYL-COA ISOMERASE, MITOCHONDRIAL"/>
    <property type="match status" value="1"/>
</dbReference>
<dbReference type="Gene3D" id="3.90.226.10">
    <property type="entry name" value="2-enoyl-CoA Hydratase, Chain A, domain 1"/>
    <property type="match status" value="1"/>
</dbReference>
<evidence type="ECO:0000256" key="3">
    <source>
        <dbReference type="ARBA" id="ARBA00005254"/>
    </source>
</evidence>
<dbReference type="NCBIfam" id="NF004794">
    <property type="entry name" value="PRK06142.1"/>
    <property type="match status" value="1"/>
</dbReference>
<keyword evidence="6" id="KW-0443">Lipid metabolism</keyword>
<dbReference type="FunFam" id="1.10.12.10:FF:000004">
    <property type="entry name" value="Delta3,5-delta2,4-dienoyl-CoA isomerase"/>
    <property type="match status" value="1"/>
</dbReference>
<evidence type="ECO:0000313" key="10">
    <source>
        <dbReference type="EMBL" id="TVO57657.1"/>
    </source>
</evidence>
<dbReference type="InterPro" id="IPR001753">
    <property type="entry name" value="Enoyl-CoA_hydra/iso"/>
</dbReference>
<comment type="similarity">
    <text evidence="3 9">Belongs to the enoyl-CoA hydratase/isomerase family.</text>
</comment>
<evidence type="ECO:0000256" key="7">
    <source>
        <dbReference type="ARBA" id="ARBA00023140"/>
    </source>
</evidence>
<reference evidence="10 11" key="1">
    <citation type="submission" date="2019-07" db="EMBL/GenBank/DDBJ databases">
        <title>The pathways for chlorine oxyanion respiration interact through the shared metabolite chlorate.</title>
        <authorList>
            <person name="Barnum T.P."/>
            <person name="Cheng Y."/>
            <person name="Hill K.A."/>
            <person name="Lucas L.N."/>
            <person name="Carlson H.K."/>
            <person name="Coates J.D."/>
        </authorList>
    </citation>
    <scope>NUCLEOTIDE SEQUENCE [LARGE SCALE GENOMIC DNA]</scope>
    <source>
        <strain evidence="10 11">SFB-3</strain>
    </source>
</reference>
<dbReference type="InterPro" id="IPR018376">
    <property type="entry name" value="Enoyl-CoA_hyd/isom_CS"/>
</dbReference>
<keyword evidence="7" id="KW-0576">Peroxisome</keyword>
<dbReference type="GO" id="GO:0005737">
    <property type="term" value="C:cytoplasm"/>
    <property type="evidence" value="ECO:0007669"/>
    <property type="project" value="UniProtKB-ARBA"/>
</dbReference>
<dbReference type="InterPro" id="IPR045002">
    <property type="entry name" value="Ech1-like"/>
</dbReference>
<dbReference type="CDD" id="cd06558">
    <property type="entry name" value="crotonase-like"/>
    <property type="match status" value="1"/>
</dbReference>
<dbReference type="OrthoDB" id="9807606at2"/>
<dbReference type="Pfam" id="PF00378">
    <property type="entry name" value="ECH_1"/>
    <property type="match status" value="1"/>
</dbReference>
<dbReference type="PANTHER" id="PTHR43149">
    <property type="entry name" value="ENOYL-COA HYDRATASE"/>
    <property type="match status" value="1"/>
</dbReference>
<comment type="subcellular location">
    <subcellularLocation>
        <location evidence="1">Peroxisome</location>
    </subcellularLocation>
</comment>
<dbReference type="EMBL" id="VMNK01000006">
    <property type="protein sequence ID" value="TVO57657.1"/>
    <property type="molecule type" value="Genomic_DNA"/>
</dbReference>
<dbReference type="RefSeq" id="WP_144309118.1">
    <property type="nucleotide sequence ID" value="NZ_VMNK01000006.1"/>
</dbReference>
<evidence type="ECO:0000256" key="6">
    <source>
        <dbReference type="ARBA" id="ARBA00023098"/>
    </source>
</evidence>
<evidence type="ECO:0000256" key="1">
    <source>
        <dbReference type="ARBA" id="ARBA00004275"/>
    </source>
</evidence>
<keyword evidence="11" id="KW-1185">Reference proteome</keyword>
<name>A0A557QXL7_9RHOO</name>
<keyword evidence="4" id="KW-0276">Fatty acid metabolism</keyword>
<dbReference type="FunFam" id="3.90.226.10:FF:000024">
    <property type="entry name" value="Delta3,5-delta2,4-dienoyl-CoA isomerase"/>
    <property type="match status" value="1"/>
</dbReference>
<organism evidence="10 11">
    <name type="scientific">Denitromonas halophila</name>
    <dbReference type="NCBI Taxonomy" id="1629404"/>
    <lineage>
        <taxon>Bacteria</taxon>
        <taxon>Pseudomonadati</taxon>
        <taxon>Pseudomonadota</taxon>
        <taxon>Betaproteobacteria</taxon>
        <taxon>Rhodocyclales</taxon>
        <taxon>Zoogloeaceae</taxon>
        <taxon>Denitromonas</taxon>
    </lineage>
</organism>
<evidence type="ECO:0000256" key="4">
    <source>
        <dbReference type="ARBA" id="ARBA00022832"/>
    </source>
</evidence>
<keyword evidence="8" id="KW-0413">Isomerase</keyword>
<dbReference type="InterPro" id="IPR014748">
    <property type="entry name" value="Enoyl-CoA_hydra_C"/>
</dbReference>
<comment type="pathway">
    <text evidence="2">Lipid metabolism; fatty acid beta-oxidation.</text>
</comment>
<gene>
    <name evidence="10" type="ORF">FHP91_08275</name>
</gene>